<accession>A0ABS4P6Q2</accession>
<reference evidence="3 4" key="1">
    <citation type="submission" date="2021-03" db="EMBL/GenBank/DDBJ databases">
        <authorList>
            <person name="D'Agostino P."/>
            <person name="Huntemann M."/>
            <person name="Clum A."/>
            <person name="Spunde A."/>
            <person name="Palaniappan K."/>
            <person name="Ritter S."/>
            <person name="Mikhailova N."/>
            <person name="Chen I.-M."/>
            <person name="Stamatis D."/>
            <person name="Reddy T."/>
            <person name="O'Malley R."/>
            <person name="Daum C."/>
            <person name="Shapiro N."/>
            <person name="Ivanova N."/>
            <person name="Kyrpides N."/>
            <person name="Woyke T."/>
        </authorList>
    </citation>
    <scope>NUCLEOTIDE SEQUENCE [LARGE SCALE GENOMIC DNA]</scope>
    <source>
        <strain evidence="3 4">WS4403</strain>
    </source>
</reference>
<dbReference type="Proteomes" id="UP001195624">
    <property type="component" value="Unassembled WGS sequence"/>
</dbReference>
<reference evidence="4" key="2">
    <citation type="submission" date="2023-07" db="EMBL/GenBank/DDBJ databases">
        <title>Genome mining of underrepresented organisms for secondary metabolites.</title>
        <authorList>
            <person name="D'Agostino P.M."/>
        </authorList>
    </citation>
    <scope>NUCLEOTIDE SEQUENCE [LARGE SCALE GENOMIC DNA]</scope>
    <source>
        <strain evidence="4">WS4403</strain>
    </source>
</reference>
<dbReference type="RefSeq" id="WP_017801264.1">
    <property type="nucleotide sequence ID" value="NZ_JAGGMQ010000001.1"/>
</dbReference>
<organism evidence="3 4">
    <name type="scientific">Winslowiella toletana</name>
    <dbReference type="NCBI Taxonomy" id="92490"/>
    <lineage>
        <taxon>Bacteria</taxon>
        <taxon>Pseudomonadati</taxon>
        <taxon>Pseudomonadota</taxon>
        <taxon>Gammaproteobacteria</taxon>
        <taxon>Enterobacterales</taxon>
        <taxon>Erwiniaceae</taxon>
        <taxon>Winslowiella</taxon>
    </lineage>
</organism>
<dbReference type="InterPro" id="IPR023577">
    <property type="entry name" value="CYTH_domain"/>
</dbReference>
<protein>
    <submittedName>
        <fullName evidence="3">Triphosphatase</fullName>
        <ecNumber evidence="3">3.6.1.25</ecNumber>
    </submittedName>
</protein>
<keyword evidence="3" id="KW-0378">Hydrolase</keyword>
<dbReference type="InterPro" id="IPR007899">
    <property type="entry name" value="CHAD_dom"/>
</dbReference>
<dbReference type="PROSITE" id="PS51707">
    <property type="entry name" value="CYTH"/>
    <property type="match status" value="1"/>
</dbReference>
<dbReference type="PANTHER" id="PTHR39569:SF1">
    <property type="entry name" value="INORGANIC TRIPHOSPHATASE"/>
    <property type="match status" value="1"/>
</dbReference>
<feature type="domain" description="CHAD" evidence="2">
    <location>
        <begin position="218"/>
        <end position="435"/>
    </location>
</feature>
<dbReference type="Gene3D" id="2.40.320.10">
    <property type="entry name" value="Hypothetical Protein Pfu-838710-001"/>
    <property type="match status" value="1"/>
</dbReference>
<dbReference type="CDD" id="cd07756">
    <property type="entry name" value="CYTH-like_Pase_CHAD"/>
    <property type="match status" value="1"/>
</dbReference>
<gene>
    <name evidence="3" type="ORF">J2125_001524</name>
</gene>
<evidence type="ECO:0000313" key="4">
    <source>
        <dbReference type="Proteomes" id="UP001195624"/>
    </source>
</evidence>
<evidence type="ECO:0000313" key="3">
    <source>
        <dbReference type="EMBL" id="MBP2168332.1"/>
    </source>
</evidence>
<comment type="caution">
    <text evidence="3">The sequence shown here is derived from an EMBL/GenBank/DDBJ whole genome shotgun (WGS) entry which is preliminary data.</text>
</comment>
<dbReference type="SUPFAM" id="SSF55154">
    <property type="entry name" value="CYTH-like phosphatases"/>
    <property type="match status" value="1"/>
</dbReference>
<feature type="domain" description="CYTH" evidence="1">
    <location>
        <begin position="2"/>
        <end position="202"/>
    </location>
</feature>
<name>A0ABS4P6Q2_9GAMM</name>
<dbReference type="InterPro" id="IPR039013">
    <property type="entry name" value="YgiF"/>
</dbReference>
<dbReference type="Pfam" id="PF01928">
    <property type="entry name" value="CYTH"/>
    <property type="match status" value="1"/>
</dbReference>
<dbReference type="SMART" id="SM01118">
    <property type="entry name" value="CYTH"/>
    <property type="match status" value="1"/>
</dbReference>
<dbReference type="EMBL" id="JAGGMQ010000001">
    <property type="protein sequence ID" value="MBP2168332.1"/>
    <property type="molecule type" value="Genomic_DNA"/>
</dbReference>
<evidence type="ECO:0000259" key="2">
    <source>
        <dbReference type="PROSITE" id="PS51708"/>
    </source>
</evidence>
<dbReference type="EC" id="3.6.1.25" evidence="3"/>
<keyword evidence="4" id="KW-1185">Reference proteome</keyword>
<sequence>MTIEIELKFIVLPQAATKLAAQLAAWPHQHTPAVALTNIYYETPDNQLRRWDMGLRIRGFGERYEMTLKTAGQTIGGLHQRPEYNIDLQQPELDISLLPADIWPAGSDLAVLQQQLRALFSTHFQREKWLVSYQNSEIEVAFDQGDVSAGELSEPLHEIELELKSGERDDLLAFAAELAKMGGLRLGSLSKAARGYALKQGKPPLALRPVPVMRVKRKATVEEGMRAAFMLALSQWQYHEELWLQGHSAALSSVQEALETLRQAFSLFGTLVPRKASSDLRQKLTALEEALLEENLDAQNVCFSPLWLDTQLALTNWLATERWRQFIDAKADARLQGSFKRFADIMLGRIAADLKETFAHVHHSGEYQDKATRLMRQLLAVHLLAGAYDNAVVNSWLGSWQQLLQAIRDGQESWLEAHCRQALKQPAFWMNGSVKDRPESE</sequence>
<evidence type="ECO:0000259" key="1">
    <source>
        <dbReference type="PROSITE" id="PS51707"/>
    </source>
</evidence>
<dbReference type="GO" id="GO:0050355">
    <property type="term" value="F:inorganic triphosphate phosphatase activity"/>
    <property type="evidence" value="ECO:0007669"/>
    <property type="project" value="UniProtKB-EC"/>
</dbReference>
<dbReference type="Pfam" id="PF05235">
    <property type="entry name" value="CHAD"/>
    <property type="match status" value="1"/>
</dbReference>
<dbReference type="PANTHER" id="PTHR39569">
    <property type="entry name" value="INORGANIC TRIPHOSPHATASE"/>
    <property type="match status" value="1"/>
</dbReference>
<dbReference type="PROSITE" id="PS51708">
    <property type="entry name" value="CHAD"/>
    <property type="match status" value="1"/>
</dbReference>
<dbReference type="InterPro" id="IPR033469">
    <property type="entry name" value="CYTH-like_dom_sf"/>
</dbReference>
<proteinExistence type="predicted"/>